<evidence type="ECO:0000313" key="3">
    <source>
        <dbReference type="Proteomes" id="UP001595767"/>
    </source>
</evidence>
<keyword evidence="3" id="KW-1185">Reference proteome</keyword>
<gene>
    <name evidence="2" type="ORF">ACFOW8_24530</name>
</gene>
<name>A0ABV8LB39_9NOCA</name>
<protein>
    <submittedName>
        <fullName evidence="2">Uncharacterized protein</fullName>
    </submittedName>
</protein>
<comment type="caution">
    <text evidence="2">The sequence shown here is derived from an EMBL/GenBank/DDBJ whole genome shotgun (WGS) entry which is preliminary data.</text>
</comment>
<evidence type="ECO:0000313" key="2">
    <source>
        <dbReference type="EMBL" id="MFC4128096.1"/>
    </source>
</evidence>
<dbReference type="EMBL" id="JBHSBA010000015">
    <property type="protein sequence ID" value="MFC4128096.1"/>
    <property type="molecule type" value="Genomic_DNA"/>
</dbReference>
<reference evidence="3" key="1">
    <citation type="journal article" date="2019" name="Int. J. Syst. Evol. Microbiol.">
        <title>The Global Catalogue of Microorganisms (GCM) 10K type strain sequencing project: providing services to taxonomists for standard genome sequencing and annotation.</title>
        <authorList>
            <consortium name="The Broad Institute Genomics Platform"/>
            <consortium name="The Broad Institute Genome Sequencing Center for Infectious Disease"/>
            <person name="Wu L."/>
            <person name="Ma J."/>
        </authorList>
    </citation>
    <scope>NUCLEOTIDE SEQUENCE [LARGE SCALE GENOMIC DNA]</scope>
    <source>
        <strain evidence="3">CGMCC 4.7204</strain>
    </source>
</reference>
<sequence>MRGARAQLLDQSENDGDLGRPQLPKEPAPGLFDVAVEDFADLPARLARAEARLFRVGVYLTVHADTETELVDEVAAVRALAASLLVDT</sequence>
<dbReference type="RefSeq" id="WP_378553826.1">
    <property type="nucleotide sequence ID" value="NZ_JBHSBA010000015.1"/>
</dbReference>
<feature type="region of interest" description="Disordered" evidence="1">
    <location>
        <begin position="1"/>
        <end position="27"/>
    </location>
</feature>
<accession>A0ABV8LB39</accession>
<dbReference type="Proteomes" id="UP001595767">
    <property type="component" value="Unassembled WGS sequence"/>
</dbReference>
<organism evidence="2 3">
    <name type="scientific">Nocardia rhizosphaerae</name>
    <dbReference type="NCBI Taxonomy" id="1691571"/>
    <lineage>
        <taxon>Bacteria</taxon>
        <taxon>Bacillati</taxon>
        <taxon>Actinomycetota</taxon>
        <taxon>Actinomycetes</taxon>
        <taxon>Mycobacteriales</taxon>
        <taxon>Nocardiaceae</taxon>
        <taxon>Nocardia</taxon>
    </lineage>
</organism>
<proteinExistence type="predicted"/>
<evidence type="ECO:0000256" key="1">
    <source>
        <dbReference type="SAM" id="MobiDB-lite"/>
    </source>
</evidence>